<feature type="compositionally biased region" description="Basic and acidic residues" evidence="1">
    <location>
        <begin position="165"/>
        <end position="203"/>
    </location>
</feature>
<dbReference type="Pfam" id="PF20566">
    <property type="entry name" value="Eap1"/>
    <property type="match status" value="1"/>
</dbReference>
<feature type="compositionally biased region" description="Gly residues" evidence="1">
    <location>
        <begin position="142"/>
        <end position="160"/>
    </location>
</feature>
<sequence>MGPPSATTSRSQDSRNAVTSGSKTHDVSYAPDQTSRRPTGDRRNLSNSEDIILRPPKMSFASSSSARTIGGKSDASNFLNTTSNFGGGASARGIGARDTRNPDFRRRGDADQEGDGWSTVKPRKSFGHDGAERFYNRINNSGSGGADMGSNGGGVGGGSSGLNRFGRDDRKSRDRDDIDTSGRDRPRRTFDRDGGDDNADGPRRNGPSSRVPWFNRDNNSSTIGNGNAIDDRSDRNDRNDRGTQRDRIDRARNWRDRVPDSQSNDSFRDRNNDRGGYDRRWDRDRDYFHNQRVERDPEWMDEEAAFADDVPADGSGGVVGFGSSGSGGDGGGHTEEDLRRFIAEMKGRNADGAKPNEQASGDDAAAKTWRAEPVSTPAVEPGPDRFFEQFIKTTKAEDGSIADADAAANKAKSSKASKFSSFFSSQSQTEPSTPAALPAPAAPHSPSKNEGMSGMGGFGGFGGFGGTSGTGDASSGAGGLNLLAAMAPPDAAEKEAFQALLLKLQRQTLGSTGSAGSTTSPAAPGSINIGSSPGPNDSRTPVSIVPTFQESRTAALNTTTSRQHNGLTSPDPLLPPGSQSHSRIDGRNQLRFQQGGMPQQQQPQQSLQDLLMQRQQQPLTSPGQLSGQSPPVTARPEQMIQELLLQRQQHAVSQEGGQPRPEPPSSGPGPSLEASNSQTDFLMKLMQSRGPDARRSNDLTMRMPQPQKQVNIPSVSDREAELAEFTRERLQRQQQQQMRASQGASSQGLPPGMFSEEHFHRAQDGESRPAQQPTQILQRAPPPGLEHPMHGPLPPYLQQQGGGASSAGVGAGGAPGRMPPQQGPPQQQGHQQPMIPPPGLGPNHPTNPQNRVMSNNMANMPGMPSMPGMPNIHRMPLNLPPNMQPNLPNLAPNMMSKLPNMPNLPPNIPPNMLSMPPNLPPNLPPNMYPQNFSPSGPFSPEGPPRNLPPPPPGFFNGPPGPQGFMPPPGIGFQGPSPDGMPFPFDGRGMLLPPHGGGFRRS</sequence>
<protein>
    <submittedName>
        <fullName evidence="2">Uncharacterized protein</fullName>
    </submittedName>
</protein>
<feature type="compositionally biased region" description="Low complexity" evidence="1">
    <location>
        <begin position="470"/>
        <end position="481"/>
    </location>
</feature>
<feature type="compositionally biased region" description="Basic and acidic residues" evidence="1">
    <location>
        <begin position="34"/>
        <end position="44"/>
    </location>
</feature>
<accession>A0ABP0DZP8</accession>
<feature type="compositionally biased region" description="Low complexity" evidence="1">
    <location>
        <begin position="510"/>
        <end position="526"/>
    </location>
</feature>
<feature type="region of interest" description="Disordered" evidence="1">
    <location>
        <begin position="509"/>
        <end position="634"/>
    </location>
</feature>
<feature type="compositionally biased region" description="Basic and acidic residues" evidence="1">
    <location>
        <begin position="229"/>
        <end position="259"/>
    </location>
</feature>
<feature type="compositionally biased region" description="Basic and acidic residues" evidence="1">
    <location>
        <begin position="755"/>
        <end position="767"/>
    </location>
</feature>
<feature type="compositionally biased region" description="Basic and acidic residues" evidence="1">
    <location>
        <begin position="95"/>
        <end position="110"/>
    </location>
</feature>
<gene>
    <name evidence="2" type="ORF">SEPCBS57363_005826</name>
</gene>
<feature type="region of interest" description="Disordered" evidence="1">
    <location>
        <begin position="926"/>
        <end position="1001"/>
    </location>
</feature>
<proteinExistence type="predicted"/>
<reference evidence="2 3" key="1">
    <citation type="submission" date="2024-01" db="EMBL/GenBank/DDBJ databases">
        <authorList>
            <person name="Allen C."/>
            <person name="Tagirdzhanova G."/>
        </authorList>
    </citation>
    <scope>NUCLEOTIDE SEQUENCE [LARGE SCALE GENOMIC DNA]</scope>
    <source>
        <strain evidence="2 3">CBS 573.63</strain>
    </source>
</reference>
<feature type="region of interest" description="Disordered" evidence="1">
    <location>
        <begin position="1"/>
        <end position="335"/>
    </location>
</feature>
<feature type="compositionally biased region" description="Low complexity" evidence="1">
    <location>
        <begin position="405"/>
        <end position="446"/>
    </location>
</feature>
<feature type="region of interest" description="Disordered" evidence="1">
    <location>
        <begin position="347"/>
        <end position="384"/>
    </location>
</feature>
<name>A0ABP0DZP8_9PEZI</name>
<feature type="compositionally biased region" description="Basic and acidic residues" evidence="1">
    <location>
        <begin position="126"/>
        <end position="135"/>
    </location>
</feature>
<feature type="region of interest" description="Disordered" evidence="1">
    <location>
        <begin position="648"/>
        <end position="675"/>
    </location>
</feature>
<evidence type="ECO:0000256" key="1">
    <source>
        <dbReference type="SAM" id="MobiDB-lite"/>
    </source>
</evidence>
<feature type="compositionally biased region" description="Pro residues" evidence="1">
    <location>
        <begin position="940"/>
        <end position="969"/>
    </location>
</feature>
<feature type="region of interest" description="Disordered" evidence="1">
    <location>
        <begin position="405"/>
        <end position="481"/>
    </location>
</feature>
<dbReference type="Proteomes" id="UP001642501">
    <property type="component" value="Unassembled WGS sequence"/>
</dbReference>
<feature type="compositionally biased region" description="Polar residues" evidence="1">
    <location>
        <begin position="74"/>
        <end position="84"/>
    </location>
</feature>
<feature type="compositionally biased region" description="Polar residues" evidence="1">
    <location>
        <begin position="216"/>
        <end position="225"/>
    </location>
</feature>
<feature type="compositionally biased region" description="Low complexity" evidence="1">
    <location>
        <begin position="732"/>
        <end position="748"/>
    </location>
</feature>
<feature type="compositionally biased region" description="Gly residues" evidence="1">
    <location>
        <begin position="314"/>
        <end position="331"/>
    </location>
</feature>
<evidence type="ECO:0000313" key="2">
    <source>
        <dbReference type="EMBL" id="CAK7273785.1"/>
    </source>
</evidence>
<dbReference type="EMBL" id="CAWUOM010000144">
    <property type="protein sequence ID" value="CAK7273785.1"/>
    <property type="molecule type" value="Genomic_DNA"/>
</dbReference>
<feature type="compositionally biased region" description="Pro residues" evidence="1">
    <location>
        <begin position="780"/>
        <end position="795"/>
    </location>
</feature>
<feature type="compositionally biased region" description="Basic and acidic residues" evidence="1">
    <location>
        <begin position="266"/>
        <end position="298"/>
    </location>
</feature>
<feature type="compositionally biased region" description="Polar residues" evidence="1">
    <location>
        <begin position="528"/>
        <end position="568"/>
    </location>
</feature>
<organism evidence="2 3">
    <name type="scientific">Sporothrix epigloea</name>
    <dbReference type="NCBI Taxonomy" id="1892477"/>
    <lineage>
        <taxon>Eukaryota</taxon>
        <taxon>Fungi</taxon>
        <taxon>Dikarya</taxon>
        <taxon>Ascomycota</taxon>
        <taxon>Pezizomycotina</taxon>
        <taxon>Sordariomycetes</taxon>
        <taxon>Sordariomycetidae</taxon>
        <taxon>Ophiostomatales</taxon>
        <taxon>Ophiostomataceae</taxon>
        <taxon>Sporothrix</taxon>
    </lineage>
</organism>
<dbReference type="InterPro" id="IPR046784">
    <property type="entry name" value="Eap1"/>
</dbReference>
<feature type="compositionally biased region" description="Gly residues" evidence="1">
    <location>
        <begin position="800"/>
        <end position="815"/>
    </location>
</feature>
<feature type="compositionally biased region" description="Polar residues" evidence="1">
    <location>
        <begin position="1"/>
        <end position="22"/>
    </location>
</feature>
<feature type="region of interest" description="Disordered" evidence="1">
    <location>
        <begin position="704"/>
        <end position="855"/>
    </location>
</feature>
<feature type="compositionally biased region" description="Low complexity" evidence="1">
    <location>
        <begin position="589"/>
        <end position="613"/>
    </location>
</feature>
<feature type="compositionally biased region" description="Low complexity" evidence="1">
    <location>
        <begin position="824"/>
        <end position="833"/>
    </location>
</feature>
<evidence type="ECO:0000313" key="3">
    <source>
        <dbReference type="Proteomes" id="UP001642501"/>
    </source>
</evidence>
<comment type="caution">
    <text evidence="2">The sequence shown here is derived from an EMBL/GenBank/DDBJ whole genome shotgun (WGS) entry which is preliminary data.</text>
</comment>
<feature type="compositionally biased region" description="Gly residues" evidence="1">
    <location>
        <begin position="453"/>
        <end position="469"/>
    </location>
</feature>
<keyword evidence="3" id="KW-1185">Reference proteome</keyword>
<feature type="compositionally biased region" description="Polar residues" evidence="1">
    <location>
        <begin position="614"/>
        <end position="631"/>
    </location>
</feature>
<feature type="compositionally biased region" description="Basic and acidic residues" evidence="1">
    <location>
        <begin position="716"/>
        <end position="731"/>
    </location>
</feature>